<organism evidence="10 11">
    <name type="scientific">Peterkaempfera bronchialis</name>
    <dbReference type="NCBI Taxonomy" id="2126346"/>
    <lineage>
        <taxon>Bacteria</taxon>
        <taxon>Bacillati</taxon>
        <taxon>Actinomycetota</taxon>
        <taxon>Actinomycetes</taxon>
        <taxon>Kitasatosporales</taxon>
        <taxon>Streptomycetaceae</taxon>
        <taxon>Peterkaempfera</taxon>
    </lineage>
</organism>
<dbReference type="Proteomes" id="UP000249340">
    <property type="component" value="Chromosome"/>
</dbReference>
<dbReference type="GO" id="GO:0009103">
    <property type="term" value="P:lipopolysaccharide biosynthetic process"/>
    <property type="evidence" value="ECO:0007669"/>
    <property type="project" value="UniProtKB-ARBA"/>
</dbReference>
<evidence type="ECO:0000313" key="10">
    <source>
        <dbReference type="EMBL" id="AXI77923.1"/>
    </source>
</evidence>
<feature type="transmembrane region" description="Helical" evidence="9">
    <location>
        <begin position="244"/>
        <end position="267"/>
    </location>
</feature>
<dbReference type="AlphaFoldDB" id="A0A345SW18"/>
<gene>
    <name evidence="10" type="ORF">C7M71_011220</name>
</gene>
<protein>
    <recommendedName>
        <fullName evidence="12">Glycosyltransferase RgtA/B/C/D-like domain-containing protein</fullName>
    </recommendedName>
</protein>
<dbReference type="KEGG" id="stri:C7M71_011220"/>
<evidence type="ECO:0000256" key="1">
    <source>
        <dbReference type="ARBA" id="ARBA00004651"/>
    </source>
</evidence>
<feature type="transmembrane region" description="Helical" evidence="9">
    <location>
        <begin position="345"/>
        <end position="365"/>
    </location>
</feature>
<dbReference type="GO" id="GO:0010041">
    <property type="term" value="P:response to iron(III) ion"/>
    <property type="evidence" value="ECO:0007669"/>
    <property type="project" value="TreeGrafter"/>
</dbReference>
<feature type="compositionally biased region" description="Low complexity" evidence="8">
    <location>
        <begin position="22"/>
        <end position="32"/>
    </location>
</feature>
<feature type="region of interest" description="Disordered" evidence="8">
    <location>
        <begin position="1"/>
        <end position="92"/>
    </location>
</feature>
<evidence type="ECO:0000256" key="5">
    <source>
        <dbReference type="ARBA" id="ARBA00022692"/>
    </source>
</evidence>
<accession>A0A345SW18</accession>
<keyword evidence="4" id="KW-0808">Transferase</keyword>
<feature type="compositionally biased region" description="Low complexity" evidence="8">
    <location>
        <begin position="41"/>
        <end position="55"/>
    </location>
</feature>
<evidence type="ECO:0000256" key="8">
    <source>
        <dbReference type="SAM" id="MobiDB-lite"/>
    </source>
</evidence>
<keyword evidence="6 9" id="KW-1133">Transmembrane helix</keyword>
<dbReference type="PANTHER" id="PTHR33908">
    <property type="entry name" value="MANNOSYLTRANSFERASE YKCB-RELATED"/>
    <property type="match status" value="1"/>
</dbReference>
<dbReference type="GO" id="GO:0005886">
    <property type="term" value="C:plasma membrane"/>
    <property type="evidence" value="ECO:0007669"/>
    <property type="project" value="UniProtKB-SubCell"/>
</dbReference>
<evidence type="ECO:0000256" key="9">
    <source>
        <dbReference type="SAM" id="Phobius"/>
    </source>
</evidence>
<dbReference type="GO" id="GO:0016763">
    <property type="term" value="F:pentosyltransferase activity"/>
    <property type="evidence" value="ECO:0007669"/>
    <property type="project" value="TreeGrafter"/>
</dbReference>
<feature type="transmembrane region" description="Helical" evidence="9">
    <location>
        <begin position="132"/>
        <end position="150"/>
    </location>
</feature>
<evidence type="ECO:0000256" key="3">
    <source>
        <dbReference type="ARBA" id="ARBA00022676"/>
    </source>
</evidence>
<sequence length="502" mass="52247">MGGPPARPRRPAVTRRRDDGPRPLAAGRPGPLAGRGGHLPGGPARLGPDRAAAAPCRRRARPLLPADARRLPALRGKPRRAPAAVGGGHGGGRRGVAVIGRRLAGPAVGLTAGLLLAVTPFASKYAQEGRSYALVTAGVVIATALLLRAWERPTPRRWAGYAAAVLLVGLLHLFALLVLAAHGAAVLTARGPAARRVRRGWVASAASAALCAAPLALFSATQSAQVDWLPPVTGKTPLALLTDFAGPTGTVTAVVLVLAALGLALPVRRPGGPVALRALALPWLVVPPALLMTASLATPLYYDRYVLYSLPGLVLLAAAGLDTAARAAGRLAVGLSRSVRVPGPAAATAAVALLGVGLAGGVLTLEAHRQRIERTSRARVDDFRAAADALRLGARPGDGVVFVPAARRPVEDVYPDAFRGTVDVLRSETPAASGTLSGRQVPVRRIQGLLLGYARVWLLDGLGRHTAVQAPEQEVLRVLHTRYREAGRTAVRGFRVQLWVRR</sequence>
<keyword evidence="7 9" id="KW-0472">Membrane</keyword>
<feature type="compositionally biased region" description="Low complexity" evidence="8">
    <location>
        <begin position="62"/>
        <end position="75"/>
    </location>
</feature>
<dbReference type="EMBL" id="CP031264">
    <property type="protein sequence ID" value="AXI77923.1"/>
    <property type="molecule type" value="Genomic_DNA"/>
</dbReference>
<proteinExistence type="predicted"/>
<comment type="subcellular location">
    <subcellularLocation>
        <location evidence="1">Cell membrane</location>
        <topology evidence="1">Multi-pass membrane protein</topology>
    </subcellularLocation>
</comment>
<evidence type="ECO:0000256" key="7">
    <source>
        <dbReference type="ARBA" id="ARBA00023136"/>
    </source>
</evidence>
<keyword evidence="5 9" id="KW-0812">Transmembrane</keyword>
<evidence type="ECO:0000256" key="2">
    <source>
        <dbReference type="ARBA" id="ARBA00022475"/>
    </source>
</evidence>
<evidence type="ECO:0000256" key="4">
    <source>
        <dbReference type="ARBA" id="ARBA00022679"/>
    </source>
</evidence>
<keyword evidence="2" id="KW-1003">Cell membrane</keyword>
<feature type="transmembrane region" description="Helical" evidence="9">
    <location>
        <begin position="162"/>
        <end position="189"/>
    </location>
</feature>
<feature type="transmembrane region" description="Helical" evidence="9">
    <location>
        <begin position="279"/>
        <end position="302"/>
    </location>
</feature>
<keyword evidence="3" id="KW-0328">Glycosyltransferase</keyword>
<evidence type="ECO:0000313" key="11">
    <source>
        <dbReference type="Proteomes" id="UP000249340"/>
    </source>
</evidence>
<dbReference type="PANTHER" id="PTHR33908:SF3">
    <property type="entry name" value="UNDECAPRENYL PHOSPHATE-ALPHA-4-AMINO-4-DEOXY-L-ARABINOSE ARABINOSYL TRANSFERASE"/>
    <property type="match status" value="1"/>
</dbReference>
<evidence type="ECO:0008006" key="12">
    <source>
        <dbReference type="Google" id="ProtNLM"/>
    </source>
</evidence>
<reference evidence="11" key="1">
    <citation type="submission" date="2018-07" db="EMBL/GenBank/DDBJ databases">
        <title>Streptacidiphilus bronchialis DSM 106435 chromosome.</title>
        <authorList>
            <person name="Batra D."/>
            <person name="Gulvik C.A."/>
        </authorList>
    </citation>
    <scope>NUCLEOTIDE SEQUENCE [LARGE SCALE GENOMIC DNA]</scope>
    <source>
        <strain evidence="11">DSM 106435</strain>
    </source>
</reference>
<evidence type="ECO:0000256" key="6">
    <source>
        <dbReference type="ARBA" id="ARBA00022989"/>
    </source>
</evidence>
<keyword evidence="11" id="KW-1185">Reference proteome</keyword>
<dbReference type="OrthoDB" id="5318634at2"/>
<dbReference type="InterPro" id="IPR050297">
    <property type="entry name" value="LipidA_mod_glycosyltrf_83"/>
</dbReference>
<feature type="transmembrane region" description="Helical" evidence="9">
    <location>
        <begin position="201"/>
        <end position="224"/>
    </location>
</feature>
<name>A0A345SW18_9ACTN</name>